<name>A0ABR8PW26_9CLOT</name>
<evidence type="ECO:0000313" key="2">
    <source>
        <dbReference type="EMBL" id="MBD7912340.1"/>
    </source>
</evidence>
<dbReference type="InterPro" id="IPR010982">
    <property type="entry name" value="Lambda_DNA-bd_dom_sf"/>
</dbReference>
<dbReference type="CDD" id="cd00093">
    <property type="entry name" value="HTH_XRE"/>
    <property type="match status" value="1"/>
</dbReference>
<reference evidence="2 3" key="1">
    <citation type="submission" date="2020-08" db="EMBL/GenBank/DDBJ databases">
        <title>A Genomic Blueprint of the Chicken Gut Microbiome.</title>
        <authorList>
            <person name="Gilroy R."/>
            <person name="Ravi A."/>
            <person name="Getino M."/>
            <person name="Pursley I."/>
            <person name="Horton D.L."/>
            <person name="Alikhan N.-F."/>
            <person name="Baker D."/>
            <person name="Gharbi K."/>
            <person name="Hall N."/>
            <person name="Watson M."/>
            <person name="Adriaenssens E.M."/>
            <person name="Foster-Nyarko E."/>
            <person name="Jarju S."/>
            <person name="Secka A."/>
            <person name="Antonio M."/>
            <person name="Oren A."/>
            <person name="Chaudhuri R."/>
            <person name="La Ragione R.M."/>
            <person name="Hildebrand F."/>
            <person name="Pallen M.J."/>
        </authorList>
    </citation>
    <scope>NUCLEOTIDE SEQUENCE [LARGE SCALE GENOMIC DNA]</scope>
    <source>
        <strain evidence="2 3">Sa3CVN1</strain>
    </source>
</reference>
<dbReference type="SMART" id="SM00530">
    <property type="entry name" value="HTH_XRE"/>
    <property type="match status" value="1"/>
</dbReference>
<keyword evidence="3" id="KW-1185">Reference proteome</keyword>
<sequence length="263" mass="30469">MINQSLDFNEIKILKNTIYDEISVNFVYNLKKLIQLEGTQKQLSQKIGISEDLLSKYKSGSTFPTIETLIYISKIYKIKLNDLLYSKLKISDLESINAFKNSFQYIFREKYFVYFLVTNKLKEGTIQEGIIEFHDDDVCFNIIHENSIIKSFKGNYKTTDKLIFFELTSVKDGICYINMIKPNVNMKKYIGGIAMMLLPSQANSKPCCQKILFSKDKINREENYEEMSSILNFNTNDNTFGNMKISINDDEDAFDFITSLAST</sequence>
<protein>
    <submittedName>
        <fullName evidence="2">Helix-turn-helix transcriptional regulator</fullName>
    </submittedName>
</protein>
<gene>
    <name evidence="2" type="ORF">H9661_13335</name>
</gene>
<feature type="domain" description="HTH cro/C1-type" evidence="1">
    <location>
        <begin position="30"/>
        <end position="83"/>
    </location>
</feature>
<dbReference type="SUPFAM" id="SSF47413">
    <property type="entry name" value="lambda repressor-like DNA-binding domains"/>
    <property type="match status" value="1"/>
</dbReference>
<accession>A0ABR8PW26</accession>
<evidence type="ECO:0000313" key="3">
    <source>
        <dbReference type="Proteomes" id="UP000627781"/>
    </source>
</evidence>
<evidence type="ECO:0000259" key="1">
    <source>
        <dbReference type="PROSITE" id="PS50943"/>
    </source>
</evidence>
<dbReference type="InterPro" id="IPR001387">
    <property type="entry name" value="Cro/C1-type_HTH"/>
</dbReference>
<dbReference type="RefSeq" id="WP_191769296.1">
    <property type="nucleotide sequence ID" value="NZ_JACSRA010000022.1"/>
</dbReference>
<dbReference type="Pfam" id="PF01381">
    <property type="entry name" value="HTH_3"/>
    <property type="match status" value="1"/>
</dbReference>
<comment type="caution">
    <text evidence="2">The sequence shown here is derived from an EMBL/GenBank/DDBJ whole genome shotgun (WGS) entry which is preliminary data.</text>
</comment>
<dbReference type="Gene3D" id="1.10.260.40">
    <property type="entry name" value="lambda repressor-like DNA-binding domains"/>
    <property type="match status" value="1"/>
</dbReference>
<dbReference type="PROSITE" id="PS50943">
    <property type="entry name" value="HTH_CROC1"/>
    <property type="match status" value="1"/>
</dbReference>
<proteinExistence type="predicted"/>
<dbReference type="Proteomes" id="UP000627781">
    <property type="component" value="Unassembled WGS sequence"/>
</dbReference>
<dbReference type="EMBL" id="JACSRA010000022">
    <property type="protein sequence ID" value="MBD7912340.1"/>
    <property type="molecule type" value="Genomic_DNA"/>
</dbReference>
<organism evidence="2 3">
    <name type="scientific">Clostridium cibarium</name>
    <dbReference type="NCBI Taxonomy" id="2762247"/>
    <lineage>
        <taxon>Bacteria</taxon>
        <taxon>Bacillati</taxon>
        <taxon>Bacillota</taxon>
        <taxon>Clostridia</taxon>
        <taxon>Eubacteriales</taxon>
        <taxon>Clostridiaceae</taxon>
        <taxon>Clostridium</taxon>
    </lineage>
</organism>